<accession>A0A947GJ81</accession>
<dbReference type="RefSeq" id="WP_261969710.1">
    <property type="nucleotide sequence ID" value="NZ_JAHHZF010000008.1"/>
</dbReference>
<evidence type="ECO:0000313" key="3">
    <source>
        <dbReference type="EMBL" id="MBT9291139.1"/>
    </source>
</evidence>
<evidence type="ECO:0000313" key="4">
    <source>
        <dbReference type="Proteomes" id="UP000766595"/>
    </source>
</evidence>
<name>A0A947GJ81_9HYPH</name>
<keyword evidence="2" id="KW-0732">Signal</keyword>
<keyword evidence="4" id="KW-1185">Reference proteome</keyword>
<feature type="signal peptide" evidence="2">
    <location>
        <begin position="1"/>
        <end position="21"/>
    </location>
</feature>
<evidence type="ECO:0000256" key="1">
    <source>
        <dbReference type="SAM" id="MobiDB-lite"/>
    </source>
</evidence>
<protein>
    <recommendedName>
        <fullName evidence="5">Glycine-rich protein</fullName>
    </recommendedName>
</protein>
<proteinExistence type="predicted"/>
<reference evidence="3 4" key="1">
    <citation type="submission" date="2021-06" db="EMBL/GenBank/DDBJ databases">
        <authorList>
            <person name="Grouzdev D.S."/>
            <person name="Koziaeva V."/>
        </authorList>
    </citation>
    <scope>NUCLEOTIDE SEQUENCE [LARGE SCALE GENOMIC DNA]</scope>
    <source>
        <strain evidence="3 4">22</strain>
    </source>
</reference>
<feature type="region of interest" description="Disordered" evidence="1">
    <location>
        <begin position="43"/>
        <end position="103"/>
    </location>
</feature>
<dbReference type="AlphaFoldDB" id="A0A947GJ81"/>
<dbReference type="EMBL" id="JAHHZF010000008">
    <property type="protein sequence ID" value="MBT9291139.1"/>
    <property type="molecule type" value="Genomic_DNA"/>
</dbReference>
<organism evidence="3 4">
    <name type="scientific">Prosthecodimorpha staleyi</name>
    <dbReference type="NCBI Taxonomy" id="2840188"/>
    <lineage>
        <taxon>Bacteria</taxon>
        <taxon>Pseudomonadati</taxon>
        <taxon>Pseudomonadota</taxon>
        <taxon>Alphaproteobacteria</taxon>
        <taxon>Hyphomicrobiales</taxon>
        <taxon>Ancalomicrobiaceae</taxon>
        <taxon>Prosthecodimorpha</taxon>
    </lineage>
</organism>
<comment type="caution">
    <text evidence="3">The sequence shown here is derived from an EMBL/GenBank/DDBJ whole genome shotgun (WGS) entry which is preliminary data.</text>
</comment>
<feature type="compositionally biased region" description="Gly residues" evidence="1">
    <location>
        <begin position="47"/>
        <end position="90"/>
    </location>
</feature>
<dbReference type="Proteomes" id="UP000766595">
    <property type="component" value="Unassembled WGS sequence"/>
</dbReference>
<evidence type="ECO:0008006" key="5">
    <source>
        <dbReference type="Google" id="ProtNLM"/>
    </source>
</evidence>
<evidence type="ECO:0000256" key="2">
    <source>
        <dbReference type="SAM" id="SignalP"/>
    </source>
</evidence>
<gene>
    <name evidence="3" type="ORF">KL771_16860</name>
</gene>
<feature type="chain" id="PRO_5037856891" description="Glycine-rich protein" evidence="2">
    <location>
        <begin position="22"/>
        <end position="103"/>
    </location>
</feature>
<sequence>MKLHILALGAAVAFVGPMTTAAFGLTVPSKPVLTQASDDADVVLVRGGPGKGGNSGSGNSGSGNTGSGNTGSGTGKPGKGGGVDDGAGHNGGDDHGAHAPGHK</sequence>